<comment type="caution">
    <text evidence="1">The sequence shown here is derived from an EMBL/GenBank/DDBJ whole genome shotgun (WGS) entry which is preliminary data.</text>
</comment>
<dbReference type="RefSeq" id="WP_196912628.1">
    <property type="nucleotide sequence ID" value="NZ_DAMDDB010000030.1"/>
</dbReference>
<sequence length="81" mass="9176">MCPDDTPEARRRRKLAELRDTLALAVQEPEADLRVWWQGVLHGRLIELEAAGMLSAEDCAAFADQVRVTFERCRPPANDDI</sequence>
<organism evidence="1 2">
    <name type="scientific">Pseudomonas nitroreducens</name>
    <dbReference type="NCBI Taxonomy" id="46680"/>
    <lineage>
        <taxon>Bacteria</taxon>
        <taxon>Pseudomonadati</taxon>
        <taxon>Pseudomonadota</taxon>
        <taxon>Gammaproteobacteria</taxon>
        <taxon>Pseudomonadales</taxon>
        <taxon>Pseudomonadaceae</taxon>
        <taxon>Pseudomonas</taxon>
    </lineage>
</organism>
<reference evidence="1 2" key="1">
    <citation type="submission" date="2020-11" db="EMBL/GenBank/DDBJ databases">
        <title>Enhanced detection system for hospital associated transmission using whole genome sequencing surveillance.</title>
        <authorList>
            <person name="Harrison L.H."/>
            <person name="Van Tyne D."/>
            <person name="Marsh J.W."/>
            <person name="Griffith M.P."/>
            <person name="Snyder D.J."/>
            <person name="Cooper V.S."/>
            <person name="Mustapha M."/>
        </authorList>
    </citation>
    <scope>NUCLEOTIDE SEQUENCE [LARGE SCALE GENOMIC DNA]</scope>
    <source>
        <strain evidence="1 2">PSA00705</strain>
    </source>
</reference>
<gene>
    <name evidence="1" type="ORF">I5I61_10310</name>
</gene>
<evidence type="ECO:0000313" key="1">
    <source>
        <dbReference type="EMBL" id="MBG6287837.1"/>
    </source>
</evidence>
<proteinExistence type="predicted"/>
<dbReference type="Proteomes" id="UP000608450">
    <property type="component" value="Unassembled WGS sequence"/>
</dbReference>
<protein>
    <submittedName>
        <fullName evidence="1">Uncharacterized protein</fullName>
    </submittedName>
</protein>
<name>A0ABS0KK87_PSENT</name>
<dbReference type="EMBL" id="JADTFC010000019">
    <property type="protein sequence ID" value="MBG6287837.1"/>
    <property type="molecule type" value="Genomic_DNA"/>
</dbReference>
<accession>A0ABS0KK87</accession>
<keyword evidence="2" id="KW-1185">Reference proteome</keyword>
<evidence type="ECO:0000313" key="2">
    <source>
        <dbReference type="Proteomes" id="UP000608450"/>
    </source>
</evidence>